<protein>
    <submittedName>
        <fullName evidence="1">Uncharacterized protein</fullName>
    </submittedName>
</protein>
<comment type="caution">
    <text evidence="1">The sequence shown here is derived from an EMBL/GenBank/DDBJ whole genome shotgun (WGS) entry which is preliminary data.</text>
</comment>
<dbReference type="AlphaFoldDB" id="A0A841SYR5"/>
<sequence length="139" mass="15439">MRKRIVGIAAGAVLLLVLVGIGLFRIGVFKDDTVRELIPLFAVPAALHIPYQPDLPDWEIGKIERYDDRFASPTCTVTFANGIELLLSTSPVTFPENNRSPVIQFSKGNLHYAFQASGEQERAIIENYLENVRESIVPA</sequence>
<proteinExistence type="predicted"/>
<dbReference type="RefSeq" id="WP_185121275.1">
    <property type="nucleotide sequence ID" value="NZ_JACJVQ010000016.1"/>
</dbReference>
<keyword evidence="2" id="KW-1185">Reference proteome</keyword>
<reference evidence="1 2" key="1">
    <citation type="submission" date="2020-08" db="EMBL/GenBank/DDBJ databases">
        <title>Cohnella phylogeny.</title>
        <authorList>
            <person name="Dunlap C."/>
        </authorList>
    </citation>
    <scope>NUCLEOTIDE SEQUENCE [LARGE SCALE GENOMIC DNA]</scope>
    <source>
        <strain evidence="1 2">DSM 25241</strain>
    </source>
</reference>
<name>A0A841SYR5_9BACL</name>
<dbReference type="EMBL" id="JACJVQ010000016">
    <property type="protein sequence ID" value="MBB6636039.1"/>
    <property type="molecule type" value="Genomic_DNA"/>
</dbReference>
<dbReference type="Proteomes" id="UP000535838">
    <property type="component" value="Unassembled WGS sequence"/>
</dbReference>
<evidence type="ECO:0000313" key="1">
    <source>
        <dbReference type="EMBL" id="MBB6636039.1"/>
    </source>
</evidence>
<accession>A0A841SYR5</accession>
<evidence type="ECO:0000313" key="2">
    <source>
        <dbReference type="Proteomes" id="UP000535838"/>
    </source>
</evidence>
<gene>
    <name evidence="1" type="ORF">H7B67_18115</name>
</gene>
<organism evidence="1 2">
    <name type="scientific">Cohnella thailandensis</name>
    <dbReference type="NCBI Taxonomy" id="557557"/>
    <lineage>
        <taxon>Bacteria</taxon>
        <taxon>Bacillati</taxon>
        <taxon>Bacillota</taxon>
        <taxon>Bacilli</taxon>
        <taxon>Bacillales</taxon>
        <taxon>Paenibacillaceae</taxon>
        <taxon>Cohnella</taxon>
    </lineage>
</organism>